<feature type="domain" description="BioF2-like acetyltransferase" evidence="1">
    <location>
        <begin position="171"/>
        <end position="321"/>
    </location>
</feature>
<dbReference type="Pfam" id="PF13480">
    <property type="entry name" value="Acetyltransf_6"/>
    <property type="match status" value="1"/>
</dbReference>
<accession>A0A918LKG9</accession>
<dbReference type="SUPFAM" id="SSF55729">
    <property type="entry name" value="Acyl-CoA N-acyltransferases (Nat)"/>
    <property type="match status" value="1"/>
</dbReference>
<reference evidence="2" key="2">
    <citation type="submission" date="2020-09" db="EMBL/GenBank/DDBJ databases">
        <authorList>
            <person name="Sun Q."/>
            <person name="Ohkuma M."/>
        </authorList>
    </citation>
    <scope>NUCLEOTIDE SEQUENCE</scope>
    <source>
        <strain evidence="2">JCM 4234</strain>
    </source>
</reference>
<evidence type="ECO:0000313" key="2">
    <source>
        <dbReference type="EMBL" id="GGS63159.1"/>
    </source>
</evidence>
<evidence type="ECO:0000259" key="1">
    <source>
        <dbReference type="Pfam" id="PF13480"/>
    </source>
</evidence>
<reference evidence="2" key="1">
    <citation type="journal article" date="2014" name="Int. J. Syst. Evol. Microbiol.">
        <title>Complete genome sequence of Corynebacterium casei LMG S-19264T (=DSM 44701T), isolated from a smear-ripened cheese.</title>
        <authorList>
            <consortium name="US DOE Joint Genome Institute (JGI-PGF)"/>
            <person name="Walter F."/>
            <person name="Albersmeier A."/>
            <person name="Kalinowski J."/>
            <person name="Ruckert C."/>
        </authorList>
    </citation>
    <scope>NUCLEOTIDE SEQUENCE</scope>
    <source>
        <strain evidence="2">JCM 4234</strain>
    </source>
</reference>
<name>A0A918LKG9_STRGD</name>
<keyword evidence="3" id="KW-1185">Reference proteome</keyword>
<comment type="caution">
    <text evidence="2">The sequence shown here is derived from an EMBL/GenBank/DDBJ whole genome shotgun (WGS) entry which is preliminary data.</text>
</comment>
<dbReference type="Proteomes" id="UP000653493">
    <property type="component" value="Unassembled WGS sequence"/>
</dbReference>
<dbReference type="GO" id="GO:0016740">
    <property type="term" value="F:transferase activity"/>
    <property type="evidence" value="ECO:0007669"/>
    <property type="project" value="UniProtKB-KW"/>
</dbReference>
<dbReference type="EMBL" id="BMSL01000028">
    <property type="protein sequence ID" value="GGS63159.1"/>
    <property type="molecule type" value="Genomic_DNA"/>
</dbReference>
<evidence type="ECO:0000313" key="3">
    <source>
        <dbReference type="Proteomes" id="UP000653493"/>
    </source>
</evidence>
<dbReference type="InterPro" id="IPR038740">
    <property type="entry name" value="BioF2-like_GNAT_dom"/>
</dbReference>
<dbReference type="InterPro" id="IPR016181">
    <property type="entry name" value="Acyl_CoA_acyltransferase"/>
</dbReference>
<keyword evidence="2" id="KW-0808">Transferase</keyword>
<gene>
    <name evidence="2" type="ORF">GCM10010238_60340</name>
</gene>
<dbReference type="Gene3D" id="3.40.630.30">
    <property type="match status" value="1"/>
</dbReference>
<organism evidence="2 3">
    <name type="scientific">Streptomyces griseoviridis</name>
    <dbReference type="NCBI Taxonomy" id="45398"/>
    <lineage>
        <taxon>Bacteria</taxon>
        <taxon>Bacillati</taxon>
        <taxon>Actinomycetota</taxon>
        <taxon>Actinomycetes</taxon>
        <taxon>Kitasatosporales</taxon>
        <taxon>Streptomycetaceae</taxon>
        <taxon>Streptomyces</taxon>
    </lineage>
</organism>
<protein>
    <submittedName>
        <fullName evidence="2">Glycosyl transferase</fullName>
    </submittedName>
</protein>
<proteinExistence type="predicted"/>
<dbReference type="AlphaFoldDB" id="A0A918LKG9"/>
<sequence>MDFTVRVLEGTAAGAFIASSWADLYRQDSEATPYQSPSWLTGWAHQLPPSSRVVVALCEGPARQVLAAVPLVCDRAGARPRTAALSAPMGEYVRAMGPAAEDPRVAEALAGYLEGLASEGQHVDLAGLPADSALARHLTSTGSAAAGRWQTSVTDCAEIPLPLAYEEMSRSTRRDHKRRQRVWDELAQRRKVTYRRTHDSDELLTAYAVLARLHARRWAGHAPPAGSPHAPGASHWPTVLERCGAGMAFIVTLAVDDEIAAAQLCLTRHRRAYSVVPAIDPLHRDLAPGHALLRHLAQDLTTAGYEYLDLGRTVPGQHAYKDQYLPRWTETVSAVSAPTACPGVPDELPRPSAEPA</sequence>